<evidence type="ECO:0000256" key="1">
    <source>
        <dbReference type="SAM" id="SignalP"/>
    </source>
</evidence>
<comment type="caution">
    <text evidence="2">The sequence shown here is derived from an EMBL/GenBank/DDBJ whole genome shotgun (WGS) entry which is preliminary data.</text>
</comment>
<name>A0AAX0RSR3_9BACI</name>
<evidence type="ECO:0008006" key="4">
    <source>
        <dbReference type="Google" id="ProtNLM"/>
    </source>
</evidence>
<keyword evidence="1" id="KW-0732">Signal</keyword>
<dbReference type="Proteomes" id="UP000220106">
    <property type="component" value="Unassembled WGS sequence"/>
</dbReference>
<evidence type="ECO:0000313" key="3">
    <source>
        <dbReference type="Proteomes" id="UP000220106"/>
    </source>
</evidence>
<dbReference type="RefSeq" id="WP_098175162.1">
    <property type="nucleotide sequence ID" value="NZ_NUEQ01000011.1"/>
</dbReference>
<dbReference type="AlphaFoldDB" id="A0AAX0RSR3"/>
<reference evidence="2 3" key="1">
    <citation type="submission" date="2017-09" db="EMBL/GenBank/DDBJ databases">
        <title>Large-scale bioinformatics analysis of Bacillus genomes uncovers conserved roles of natural products in bacterial physiology.</title>
        <authorList>
            <consortium name="Agbiome Team Llc"/>
            <person name="Bleich R.M."/>
            <person name="Kirk G.J."/>
            <person name="Santa Maria K.C."/>
            <person name="Allen S.E."/>
            <person name="Farag S."/>
            <person name="Shank E.A."/>
            <person name="Bowers A."/>
        </authorList>
    </citation>
    <scope>NUCLEOTIDE SEQUENCE [LARGE SCALE GENOMIC DNA]</scope>
    <source>
        <strain evidence="2 3">AFS003229</strain>
    </source>
</reference>
<feature type="signal peptide" evidence="1">
    <location>
        <begin position="1"/>
        <end position="28"/>
    </location>
</feature>
<accession>A0AAX0RSR3</accession>
<organism evidence="2 3">
    <name type="scientific">Peribacillus butanolivorans</name>
    <dbReference type="NCBI Taxonomy" id="421767"/>
    <lineage>
        <taxon>Bacteria</taxon>
        <taxon>Bacillati</taxon>
        <taxon>Bacillota</taxon>
        <taxon>Bacilli</taxon>
        <taxon>Bacillales</taxon>
        <taxon>Bacillaceae</taxon>
        <taxon>Peribacillus</taxon>
    </lineage>
</organism>
<sequence>MRMSRLKTVTLSLTLLASLLVPNITSNAELKAEASSSKESEKPLDGVKMVVEPIKNETKKNTTNQAVIKLSSSANSVKYRVHLQAKGDVELQGLTKYEIEGSAPGEEVQKQFSYIVKGEGAGSIEANVEVLDTQGIVIAVKRSKIDVLATEAGVLQGNRGLFALQLQELETKRTSGNLDKEEYETAKRDLFRQGAKINVEEQQRLTATSDITVSGKILWTDGSGNTHPAVGVPVEILDEDDISDDLITTVKTDNNGNYKATFENDTGFFEEGYDLFVRIKAEGEDFSVEPDGWFEDVYQMETNPKQDVENGSSHTMDFTLNNTSDNQTAFGIHQSMLMATNYVREVNGEALDDLTVYFPTSDDTSNYDGDINLLQLDRFDWDVIHHEFGHHVTNSLDIEDSPGGSHSSGENLADRIGKDDGVHLAWGEGWPTYFAISLQKEMNGSSLGLSNVGDTHYQDTEDSSLEYDLEAQDSSSLGEDNELSVQRVLWDLYDSNSDQGDNGVVFGDKNIWETLKNAESVKLSETIQAFYEGRSIAEIINIGSILTEHKIASEPTKPADGHVFTFNQSQIPVFNWAVNGKSKEFPNNSFVIEFYNSTLGKKIFSSKELNTDSYQPTAEEWKQILDGTSDRTIRWAVRAKQTAGPLTGPYISYSRQIMKNHAPDVKNAKPNPSRLWPVDGRMVPIKIEGVVDPDRDPVTIKIKSIKIDEPAKGTDIGGIGTDTARVRATRNGKGDGREYHITFTAADDKGGVSTGKVIVYVPHDQGK</sequence>
<dbReference type="EMBL" id="NUEQ01000011">
    <property type="protein sequence ID" value="PEJ35913.1"/>
    <property type="molecule type" value="Genomic_DNA"/>
</dbReference>
<proteinExistence type="predicted"/>
<protein>
    <recommendedName>
        <fullName evidence="4">Peptidase M36</fullName>
    </recommendedName>
</protein>
<feature type="chain" id="PRO_5043320402" description="Peptidase M36" evidence="1">
    <location>
        <begin position="29"/>
        <end position="767"/>
    </location>
</feature>
<evidence type="ECO:0000313" key="2">
    <source>
        <dbReference type="EMBL" id="PEJ35913.1"/>
    </source>
</evidence>
<gene>
    <name evidence="2" type="ORF">CN689_05490</name>
</gene>